<feature type="chain" id="PRO_5038956319" evidence="1">
    <location>
        <begin position="18"/>
        <end position="211"/>
    </location>
</feature>
<gene>
    <name evidence="2" type="ORF">DPMN_178975</name>
</gene>
<comment type="caution">
    <text evidence="2">The sequence shown here is derived from an EMBL/GenBank/DDBJ whole genome shotgun (WGS) entry which is preliminary data.</text>
</comment>
<reference evidence="2" key="1">
    <citation type="journal article" date="2019" name="bioRxiv">
        <title>The Genome of the Zebra Mussel, Dreissena polymorpha: A Resource for Invasive Species Research.</title>
        <authorList>
            <person name="McCartney M.A."/>
            <person name="Auch B."/>
            <person name="Kono T."/>
            <person name="Mallez S."/>
            <person name="Zhang Y."/>
            <person name="Obille A."/>
            <person name="Becker A."/>
            <person name="Abrahante J.E."/>
            <person name="Garbe J."/>
            <person name="Badalamenti J.P."/>
            <person name="Herman A."/>
            <person name="Mangelson H."/>
            <person name="Liachko I."/>
            <person name="Sullivan S."/>
            <person name="Sone E.D."/>
            <person name="Koren S."/>
            <person name="Silverstein K.A.T."/>
            <person name="Beckman K.B."/>
            <person name="Gohl D.M."/>
        </authorList>
    </citation>
    <scope>NUCLEOTIDE SEQUENCE</scope>
    <source>
        <strain evidence="2">Duluth1</strain>
        <tissue evidence="2">Whole animal</tissue>
    </source>
</reference>
<reference evidence="2" key="2">
    <citation type="submission" date="2020-11" db="EMBL/GenBank/DDBJ databases">
        <authorList>
            <person name="McCartney M.A."/>
            <person name="Auch B."/>
            <person name="Kono T."/>
            <person name="Mallez S."/>
            <person name="Becker A."/>
            <person name="Gohl D.M."/>
            <person name="Silverstein K.A.T."/>
            <person name="Koren S."/>
            <person name="Bechman K.B."/>
            <person name="Herman A."/>
            <person name="Abrahante J.E."/>
            <person name="Garbe J."/>
        </authorList>
    </citation>
    <scope>NUCLEOTIDE SEQUENCE</scope>
    <source>
        <strain evidence="2">Duluth1</strain>
        <tissue evidence="2">Whole animal</tissue>
    </source>
</reference>
<keyword evidence="1" id="KW-0732">Signal</keyword>
<evidence type="ECO:0000256" key="1">
    <source>
        <dbReference type="SAM" id="SignalP"/>
    </source>
</evidence>
<keyword evidence="3" id="KW-1185">Reference proteome</keyword>
<evidence type="ECO:0000313" key="2">
    <source>
        <dbReference type="EMBL" id="KAH3777528.1"/>
    </source>
</evidence>
<organism evidence="2 3">
    <name type="scientific">Dreissena polymorpha</name>
    <name type="common">Zebra mussel</name>
    <name type="synonym">Mytilus polymorpha</name>
    <dbReference type="NCBI Taxonomy" id="45954"/>
    <lineage>
        <taxon>Eukaryota</taxon>
        <taxon>Metazoa</taxon>
        <taxon>Spiralia</taxon>
        <taxon>Lophotrochozoa</taxon>
        <taxon>Mollusca</taxon>
        <taxon>Bivalvia</taxon>
        <taxon>Autobranchia</taxon>
        <taxon>Heteroconchia</taxon>
        <taxon>Euheterodonta</taxon>
        <taxon>Imparidentia</taxon>
        <taxon>Neoheterodontei</taxon>
        <taxon>Myida</taxon>
        <taxon>Dreissenoidea</taxon>
        <taxon>Dreissenidae</taxon>
        <taxon>Dreissena</taxon>
    </lineage>
</organism>
<dbReference type="EMBL" id="JAIWYP010000009">
    <property type="protein sequence ID" value="KAH3777528.1"/>
    <property type="molecule type" value="Genomic_DNA"/>
</dbReference>
<accession>A0A9D4IN32</accession>
<protein>
    <submittedName>
        <fullName evidence="2">Uncharacterized protein</fullName>
    </submittedName>
</protein>
<dbReference type="Proteomes" id="UP000828390">
    <property type="component" value="Unassembled WGS sequence"/>
</dbReference>
<proteinExistence type="predicted"/>
<name>A0A9D4IN32_DREPO</name>
<dbReference type="AlphaFoldDB" id="A0A9D4IN32"/>
<feature type="signal peptide" evidence="1">
    <location>
        <begin position="1"/>
        <end position="17"/>
    </location>
</feature>
<sequence>MRLFAIVLLCIVVAAFGQEVPPETLTDDEGNVFIVKVDRESMQLLNSTGSLVSTVLNSNGWVVVISSDKRECIISDASVCPGRCFKLVPFPKGVPAEVLAFCNGLPIMQQVTVPCPEDTVTTVAPVVTGSEDAAALKSSDQLLPVWPAWPKWSCCCRWRRIGWWPCLKPVCLAYNSLRICVNWGCAQWHWHWHWIQDCVCGYEWPFFPWKG</sequence>
<evidence type="ECO:0000313" key="3">
    <source>
        <dbReference type="Proteomes" id="UP000828390"/>
    </source>
</evidence>